<keyword evidence="2" id="KW-0812">Transmembrane</keyword>
<accession>A0A974P427</accession>
<evidence type="ECO:0000256" key="2">
    <source>
        <dbReference type="SAM" id="Phobius"/>
    </source>
</evidence>
<feature type="transmembrane region" description="Helical" evidence="2">
    <location>
        <begin position="31"/>
        <end position="50"/>
    </location>
</feature>
<keyword evidence="2" id="KW-1133">Transmembrane helix</keyword>
<feature type="region of interest" description="Disordered" evidence="1">
    <location>
        <begin position="51"/>
        <end position="76"/>
    </location>
</feature>
<dbReference type="EMBL" id="CP068570">
    <property type="protein sequence ID" value="QQZ50826.1"/>
    <property type="molecule type" value="Genomic_DNA"/>
</dbReference>
<protein>
    <submittedName>
        <fullName evidence="3">Uncharacterized protein</fullName>
    </submittedName>
</protein>
<gene>
    <name evidence="3" type="ORF">JKL49_05835</name>
</gene>
<reference evidence="3" key="1">
    <citation type="submission" date="2021-01" db="EMBL/GenBank/DDBJ databases">
        <title>Genome sequence of Phenylobacterium sp. 20VBR1 isolated from a valley glaceir, Ny-Alesund, Svalbard.</title>
        <authorList>
            <person name="Thomas F.A."/>
            <person name="Krishnan K.P."/>
            <person name="Sinha R.K."/>
        </authorList>
    </citation>
    <scope>NUCLEOTIDE SEQUENCE</scope>
    <source>
        <strain evidence="3">20VBR1</strain>
    </source>
</reference>
<sequence>MLGAAFGVSMSANLLIGQSIGAGDMPMVKRVIGTAVTFFLVLSIAVGVGATRSRPPSCAPWARRRTRSRTRSPICG</sequence>
<dbReference type="AlphaFoldDB" id="A0A974P427"/>
<evidence type="ECO:0000256" key="1">
    <source>
        <dbReference type="SAM" id="MobiDB-lite"/>
    </source>
</evidence>
<keyword evidence="2" id="KW-0472">Membrane</keyword>
<name>A0A974P427_9CAUL</name>
<evidence type="ECO:0000313" key="3">
    <source>
        <dbReference type="EMBL" id="QQZ50826.1"/>
    </source>
</evidence>
<organism evidence="3">
    <name type="scientific">Phenylobacterium glaciei</name>
    <dbReference type="NCBI Taxonomy" id="2803784"/>
    <lineage>
        <taxon>Bacteria</taxon>
        <taxon>Pseudomonadati</taxon>
        <taxon>Pseudomonadota</taxon>
        <taxon>Alphaproteobacteria</taxon>
        <taxon>Caulobacterales</taxon>
        <taxon>Caulobacteraceae</taxon>
        <taxon>Phenylobacterium</taxon>
    </lineage>
</organism>
<proteinExistence type="predicted"/>